<dbReference type="EMBL" id="FUWS01000017">
    <property type="protein sequence ID" value="SKA37555.1"/>
    <property type="molecule type" value="Genomic_DNA"/>
</dbReference>
<dbReference type="InterPro" id="IPR036410">
    <property type="entry name" value="HSP_DnaJ_Cys-rich_dom_sf"/>
</dbReference>
<dbReference type="Gene3D" id="6.20.20.10">
    <property type="match status" value="1"/>
</dbReference>
<accession>A0A1T4TAL3</accession>
<name>A0A1T4TAL3_9ACTN</name>
<proteinExistence type="predicted"/>
<dbReference type="Proteomes" id="UP000190637">
    <property type="component" value="Unassembled WGS sequence"/>
</dbReference>
<sequence length="47" mass="4926">MCPDCHGSGYRITVVGYAGSDLTGEMLVPRECRGCAGTGRMTVSGWS</sequence>
<protein>
    <recommendedName>
        <fullName evidence="3">Molecular chaperone DnaJ</fullName>
    </recommendedName>
</protein>
<dbReference type="AlphaFoldDB" id="A0A1T4TAL3"/>
<evidence type="ECO:0008006" key="3">
    <source>
        <dbReference type="Google" id="ProtNLM"/>
    </source>
</evidence>
<dbReference type="STRING" id="1122192.SAMN02745673_04734"/>
<dbReference type="SUPFAM" id="SSF57938">
    <property type="entry name" value="DnaJ/Hsp40 cysteine-rich domain"/>
    <property type="match status" value="1"/>
</dbReference>
<evidence type="ECO:0000313" key="2">
    <source>
        <dbReference type="Proteomes" id="UP000190637"/>
    </source>
</evidence>
<keyword evidence="2" id="KW-1185">Reference proteome</keyword>
<evidence type="ECO:0000313" key="1">
    <source>
        <dbReference type="EMBL" id="SKA37555.1"/>
    </source>
</evidence>
<organism evidence="1 2">
    <name type="scientific">Marinactinospora thermotolerans DSM 45154</name>
    <dbReference type="NCBI Taxonomy" id="1122192"/>
    <lineage>
        <taxon>Bacteria</taxon>
        <taxon>Bacillati</taxon>
        <taxon>Actinomycetota</taxon>
        <taxon>Actinomycetes</taxon>
        <taxon>Streptosporangiales</taxon>
        <taxon>Nocardiopsidaceae</taxon>
        <taxon>Marinactinospora</taxon>
    </lineage>
</organism>
<reference evidence="1 2" key="1">
    <citation type="submission" date="2017-02" db="EMBL/GenBank/DDBJ databases">
        <authorList>
            <person name="Peterson S.W."/>
        </authorList>
    </citation>
    <scope>NUCLEOTIDE SEQUENCE [LARGE SCALE GENOMIC DNA]</scope>
    <source>
        <strain evidence="1 2">DSM 45154</strain>
    </source>
</reference>
<gene>
    <name evidence="1" type="ORF">SAMN02745673_04734</name>
</gene>